<name>A0A1J0VGJ5_9GAMM</name>
<sequence length="110" mass="11628">MPNASAFERLPCRPQARVTVFVEGDPVEMQAHDSAAAAVLAAGLLPSRTTPAGGSPRAPYCLMGACFECLVEIDGTPNQQGCMIAVRDGMRIRRQHGARDMHGEGPHGDA</sequence>
<dbReference type="SUPFAM" id="SSF54292">
    <property type="entry name" value="2Fe-2S ferredoxin-like"/>
    <property type="match status" value="1"/>
</dbReference>
<dbReference type="EMBL" id="CP018139">
    <property type="protein sequence ID" value="APE31133.1"/>
    <property type="molecule type" value="Genomic_DNA"/>
</dbReference>
<reference evidence="3" key="1">
    <citation type="submission" date="2016-11" db="EMBL/GenBank/DDBJ databases">
        <title>Halolamina sediminis sp. nov., an extremely halophilic archaeon isolated from solar salt.</title>
        <authorList>
            <person name="Koh H.-W."/>
            <person name="Rani S."/>
            <person name="Park S.-J."/>
        </authorList>
    </citation>
    <scope>NUCLEOTIDE SEQUENCE [LARGE SCALE GENOMIC DNA]</scope>
    <source>
        <strain evidence="3">Hb3</strain>
    </source>
</reference>
<proteinExistence type="predicted"/>
<keyword evidence="3" id="KW-1185">Reference proteome</keyword>
<evidence type="ECO:0000313" key="3">
    <source>
        <dbReference type="Proteomes" id="UP000181985"/>
    </source>
</evidence>
<gene>
    <name evidence="2" type="ORF">BOX17_09305</name>
</gene>
<evidence type="ECO:0000256" key="1">
    <source>
        <dbReference type="ARBA" id="ARBA00023002"/>
    </source>
</evidence>
<dbReference type="Gene3D" id="3.10.20.440">
    <property type="entry name" value="2Fe-2S iron-sulphur cluster binding domain, sarcosine oxidase, alpha subunit, N-terminal domain"/>
    <property type="match status" value="1"/>
</dbReference>
<dbReference type="OrthoDB" id="573392at2"/>
<dbReference type="AlphaFoldDB" id="A0A1J0VGJ5"/>
<dbReference type="GO" id="GO:0016491">
    <property type="term" value="F:oxidoreductase activity"/>
    <property type="evidence" value="ECO:0007669"/>
    <property type="project" value="UniProtKB-KW"/>
</dbReference>
<dbReference type="RefSeq" id="WP_071943949.1">
    <property type="nucleotide sequence ID" value="NZ_CP018139.1"/>
</dbReference>
<dbReference type="Pfam" id="PF13510">
    <property type="entry name" value="Fer2_4"/>
    <property type="match status" value="1"/>
</dbReference>
<protein>
    <submittedName>
        <fullName evidence="2">Sarcosine oxidase subunit alpha</fullName>
    </submittedName>
</protein>
<dbReference type="GO" id="GO:0051536">
    <property type="term" value="F:iron-sulfur cluster binding"/>
    <property type="evidence" value="ECO:0007669"/>
    <property type="project" value="InterPro"/>
</dbReference>
<dbReference type="KEGG" id="hsi:BOX17_09305"/>
<dbReference type="Proteomes" id="UP000181985">
    <property type="component" value="Chromosome"/>
</dbReference>
<dbReference type="InterPro" id="IPR042204">
    <property type="entry name" value="2Fe-2S-bd_N"/>
</dbReference>
<keyword evidence="1" id="KW-0560">Oxidoreductase</keyword>
<organism evidence="2 3">
    <name type="scientific">Halomonas aestuarii</name>
    <dbReference type="NCBI Taxonomy" id="1897729"/>
    <lineage>
        <taxon>Bacteria</taxon>
        <taxon>Pseudomonadati</taxon>
        <taxon>Pseudomonadota</taxon>
        <taxon>Gammaproteobacteria</taxon>
        <taxon>Oceanospirillales</taxon>
        <taxon>Halomonadaceae</taxon>
        <taxon>Halomonas</taxon>
    </lineage>
</organism>
<accession>A0A1J0VGJ5</accession>
<evidence type="ECO:0000313" key="2">
    <source>
        <dbReference type="EMBL" id="APE31133.1"/>
    </source>
</evidence>
<dbReference type="InterPro" id="IPR036010">
    <property type="entry name" value="2Fe-2S_ferredoxin-like_sf"/>
</dbReference>